<feature type="compositionally biased region" description="Low complexity" evidence="1">
    <location>
        <begin position="1"/>
        <end position="19"/>
    </location>
</feature>
<organism evidence="2 3">
    <name type="scientific">Fragilariopsis cylindrus CCMP1102</name>
    <dbReference type="NCBI Taxonomy" id="635003"/>
    <lineage>
        <taxon>Eukaryota</taxon>
        <taxon>Sar</taxon>
        <taxon>Stramenopiles</taxon>
        <taxon>Ochrophyta</taxon>
        <taxon>Bacillariophyta</taxon>
        <taxon>Bacillariophyceae</taxon>
        <taxon>Bacillariophycidae</taxon>
        <taxon>Bacillariales</taxon>
        <taxon>Bacillariaceae</taxon>
        <taxon>Fragilariopsis</taxon>
    </lineage>
</organism>
<evidence type="ECO:0000313" key="2">
    <source>
        <dbReference type="EMBL" id="OEU13627.1"/>
    </source>
</evidence>
<feature type="region of interest" description="Disordered" evidence="1">
    <location>
        <begin position="1"/>
        <end position="51"/>
    </location>
</feature>
<evidence type="ECO:0000313" key="3">
    <source>
        <dbReference type="Proteomes" id="UP000095751"/>
    </source>
</evidence>
<feature type="region of interest" description="Disordered" evidence="1">
    <location>
        <begin position="190"/>
        <end position="215"/>
    </location>
</feature>
<feature type="compositionally biased region" description="Low complexity" evidence="1">
    <location>
        <begin position="27"/>
        <end position="37"/>
    </location>
</feature>
<accession>A0A1E7F644</accession>
<name>A0A1E7F644_9STRA</name>
<dbReference type="AlphaFoldDB" id="A0A1E7F644"/>
<protein>
    <submittedName>
        <fullName evidence="2">Uncharacterized protein</fullName>
    </submittedName>
</protein>
<dbReference type="EMBL" id="KV784361">
    <property type="protein sequence ID" value="OEU13627.1"/>
    <property type="molecule type" value="Genomic_DNA"/>
</dbReference>
<sequence length="247" mass="28608">MGPPSGATAIGATAGSSSSRPYNNNRQQQQQQQSQSQTGNNAPPPASQPTPLFERLVTEEVQELKAYARIIETQNKKLVVLERTHGDLESRLELESRGRTQLESTLERRERDWAMKYLELEKDRDQWKTNVSQEQTKNARLIDQVVRKDQDIHRMLQRKVSHNHYQHHYQNQHHKQLKESGTGHSIRNVRHSERQVTPPRTTQHQDPPQRYGLDLNKSPHEILATTGSMETVRIRNVKNLLADFFAF</sequence>
<proteinExistence type="predicted"/>
<dbReference type="Proteomes" id="UP000095751">
    <property type="component" value="Unassembled WGS sequence"/>
</dbReference>
<dbReference type="InParanoid" id="A0A1E7F644"/>
<evidence type="ECO:0000256" key="1">
    <source>
        <dbReference type="SAM" id="MobiDB-lite"/>
    </source>
</evidence>
<dbReference type="OrthoDB" id="203613at2759"/>
<dbReference type="KEGG" id="fcy:FRACYDRAFT_188928"/>
<keyword evidence="3" id="KW-1185">Reference proteome</keyword>
<reference evidence="2 3" key="1">
    <citation type="submission" date="2016-09" db="EMBL/GenBank/DDBJ databases">
        <title>Extensive genetic diversity and differential bi-allelic expression allows diatom success in the polar Southern Ocean.</title>
        <authorList>
            <consortium name="DOE Joint Genome Institute"/>
            <person name="Mock T."/>
            <person name="Otillar R.P."/>
            <person name="Strauss J."/>
            <person name="Dupont C."/>
            <person name="Frickenhaus S."/>
            <person name="Maumus F."/>
            <person name="Mcmullan M."/>
            <person name="Sanges R."/>
            <person name="Schmutz J."/>
            <person name="Toseland A."/>
            <person name="Valas R."/>
            <person name="Veluchamy A."/>
            <person name="Ward B.J."/>
            <person name="Allen A."/>
            <person name="Barry K."/>
            <person name="Falciatore A."/>
            <person name="Ferrante M."/>
            <person name="Fortunato A.E."/>
            <person name="Gloeckner G."/>
            <person name="Gruber A."/>
            <person name="Hipkin R."/>
            <person name="Janech M."/>
            <person name="Kroth P."/>
            <person name="Leese F."/>
            <person name="Lindquist E."/>
            <person name="Lyon B.R."/>
            <person name="Martin J."/>
            <person name="Mayer C."/>
            <person name="Parker M."/>
            <person name="Quesneville H."/>
            <person name="Raymond J."/>
            <person name="Uhlig C."/>
            <person name="Valentin K.U."/>
            <person name="Worden A.Z."/>
            <person name="Armbrust E.V."/>
            <person name="Bowler C."/>
            <person name="Green B."/>
            <person name="Moulton V."/>
            <person name="Van Oosterhout C."/>
            <person name="Grigoriev I."/>
        </authorList>
    </citation>
    <scope>NUCLEOTIDE SEQUENCE [LARGE SCALE GENOMIC DNA]</scope>
    <source>
        <strain evidence="2 3">CCMP1102</strain>
    </source>
</reference>
<gene>
    <name evidence="2" type="ORF">FRACYDRAFT_188928</name>
</gene>